<evidence type="ECO:0000313" key="1">
    <source>
        <dbReference type="EMBL" id="QBO35393.1"/>
    </source>
</evidence>
<name>A0A4P6YS15_9LACO</name>
<reference evidence="2" key="1">
    <citation type="submission" date="2019-03" db="EMBL/GenBank/DDBJ databases">
        <title>Weissella sp. 26KH-42 Genome sequencing.</title>
        <authorList>
            <person name="Heo J."/>
            <person name="Kim S.-J."/>
            <person name="Kim J.-S."/>
            <person name="Hong S.-B."/>
            <person name="Kwon S.-W."/>
        </authorList>
    </citation>
    <scope>NUCLEOTIDE SEQUENCE [LARGE SCALE GENOMIC DNA]</scope>
    <source>
        <strain evidence="2">26KH-42</strain>
    </source>
</reference>
<evidence type="ECO:0000313" key="2">
    <source>
        <dbReference type="Proteomes" id="UP000292886"/>
    </source>
</evidence>
<dbReference type="OrthoDB" id="2301896at2"/>
<dbReference type="AlphaFoldDB" id="A0A4P6YS15"/>
<dbReference type="Proteomes" id="UP000292886">
    <property type="component" value="Chromosome"/>
</dbReference>
<sequence length="145" mass="16542">MEDLTGFNYLATKANVMKIVKEYRRSKRALASFSYGLKSPVMSDMPKGTAFGNSSEDMLTKQLHSQQVVNQFEGAVNALFDTMLIDCMDAFFTAEHALSIEEFAYKFHVSQKSVNRIKKRTLARFCETYVYSDLLVLDDEYESVS</sequence>
<protein>
    <submittedName>
        <fullName evidence="1">Uncharacterized protein</fullName>
    </submittedName>
</protein>
<dbReference type="EMBL" id="CP037940">
    <property type="protein sequence ID" value="QBO35393.1"/>
    <property type="molecule type" value="Genomic_DNA"/>
</dbReference>
<organism evidence="1 2">
    <name type="scientific">Periweissella cryptocerci</name>
    <dbReference type="NCBI Taxonomy" id="2506420"/>
    <lineage>
        <taxon>Bacteria</taxon>
        <taxon>Bacillati</taxon>
        <taxon>Bacillota</taxon>
        <taxon>Bacilli</taxon>
        <taxon>Lactobacillales</taxon>
        <taxon>Lactobacillaceae</taxon>
        <taxon>Periweissella</taxon>
    </lineage>
</organism>
<gene>
    <name evidence="1" type="ORF">EQG49_02390</name>
</gene>
<dbReference type="RefSeq" id="WP_133362473.1">
    <property type="nucleotide sequence ID" value="NZ_CP037940.1"/>
</dbReference>
<keyword evidence="2" id="KW-1185">Reference proteome</keyword>
<accession>A0A4P6YS15</accession>
<proteinExistence type="predicted"/>
<dbReference type="KEGG" id="wei:EQG49_02390"/>